<accession>L1K1R4</accession>
<dbReference type="HOGENOM" id="CLU_640057_0_0_1"/>
<reference evidence="3 5" key="1">
    <citation type="journal article" date="2012" name="Nature">
        <title>Algal genomes reveal evolutionary mosaicism and the fate of nucleomorphs.</title>
        <authorList>
            <consortium name="DOE Joint Genome Institute"/>
            <person name="Curtis B.A."/>
            <person name="Tanifuji G."/>
            <person name="Burki F."/>
            <person name="Gruber A."/>
            <person name="Irimia M."/>
            <person name="Maruyama S."/>
            <person name="Arias M.C."/>
            <person name="Ball S.G."/>
            <person name="Gile G.H."/>
            <person name="Hirakawa Y."/>
            <person name="Hopkins J.F."/>
            <person name="Kuo A."/>
            <person name="Rensing S.A."/>
            <person name="Schmutz J."/>
            <person name="Symeonidi A."/>
            <person name="Elias M."/>
            <person name="Eveleigh R.J."/>
            <person name="Herman E.K."/>
            <person name="Klute M.J."/>
            <person name="Nakayama T."/>
            <person name="Obornik M."/>
            <person name="Reyes-Prieto A."/>
            <person name="Armbrust E.V."/>
            <person name="Aves S.J."/>
            <person name="Beiko R.G."/>
            <person name="Coutinho P."/>
            <person name="Dacks J.B."/>
            <person name="Durnford D.G."/>
            <person name="Fast N.M."/>
            <person name="Green B.R."/>
            <person name="Grisdale C.J."/>
            <person name="Hempel F."/>
            <person name="Henrissat B."/>
            <person name="Hoppner M.P."/>
            <person name="Ishida K."/>
            <person name="Kim E."/>
            <person name="Koreny L."/>
            <person name="Kroth P.G."/>
            <person name="Liu Y."/>
            <person name="Malik S.B."/>
            <person name="Maier U.G."/>
            <person name="McRose D."/>
            <person name="Mock T."/>
            <person name="Neilson J.A."/>
            <person name="Onodera N.T."/>
            <person name="Poole A.M."/>
            <person name="Pritham E.J."/>
            <person name="Richards T.A."/>
            <person name="Rocap G."/>
            <person name="Roy S.W."/>
            <person name="Sarai C."/>
            <person name="Schaack S."/>
            <person name="Shirato S."/>
            <person name="Slamovits C.H."/>
            <person name="Spencer D.F."/>
            <person name="Suzuki S."/>
            <person name="Worden A.Z."/>
            <person name="Zauner S."/>
            <person name="Barry K."/>
            <person name="Bell C."/>
            <person name="Bharti A.K."/>
            <person name="Crow J.A."/>
            <person name="Grimwood J."/>
            <person name="Kramer R."/>
            <person name="Lindquist E."/>
            <person name="Lucas S."/>
            <person name="Salamov A."/>
            <person name="McFadden G.I."/>
            <person name="Lane C.E."/>
            <person name="Keeling P.J."/>
            <person name="Gray M.W."/>
            <person name="Grigoriev I.V."/>
            <person name="Archibald J.M."/>
        </authorList>
    </citation>
    <scope>NUCLEOTIDE SEQUENCE</scope>
    <source>
        <strain evidence="3 5">CCMP2712</strain>
    </source>
</reference>
<keyword evidence="2" id="KW-0472">Membrane</keyword>
<reference evidence="4" key="3">
    <citation type="submission" date="2016-03" db="UniProtKB">
        <authorList>
            <consortium name="EnsemblProtists"/>
        </authorList>
    </citation>
    <scope>IDENTIFICATION</scope>
</reference>
<evidence type="ECO:0000313" key="5">
    <source>
        <dbReference type="Proteomes" id="UP000011087"/>
    </source>
</evidence>
<dbReference type="EMBL" id="JH992967">
    <property type="protein sequence ID" value="EKX54390.1"/>
    <property type="molecule type" value="Genomic_DNA"/>
</dbReference>
<keyword evidence="2" id="KW-1133">Transmembrane helix</keyword>
<dbReference type="KEGG" id="gtt:GUITHDRAFT_99872"/>
<evidence type="ECO:0000256" key="2">
    <source>
        <dbReference type="SAM" id="Phobius"/>
    </source>
</evidence>
<dbReference type="Proteomes" id="UP000011087">
    <property type="component" value="Unassembled WGS sequence"/>
</dbReference>
<keyword evidence="1" id="KW-0175">Coiled coil</keyword>
<keyword evidence="2" id="KW-0812">Transmembrane</keyword>
<reference evidence="5" key="2">
    <citation type="submission" date="2012-11" db="EMBL/GenBank/DDBJ databases">
        <authorList>
            <person name="Kuo A."/>
            <person name="Curtis B.A."/>
            <person name="Tanifuji G."/>
            <person name="Burki F."/>
            <person name="Gruber A."/>
            <person name="Irimia M."/>
            <person name="Maruyama S."/>
            <person name="Arias M.C."/>
            <person name="Ball S.G."/>
            <person name="Gile G.H."/>
            <person name="Hirakawa Y."/>
            <person name="Hopkins J.F."/>
            <person name="Rensing S.A."/>
            <person name="Schmutz J."/>
            <person name="Symeonidi A."/>
            <person name="Elias M."/>
            <person name="Eveleigh R.J."/>
            <person name="Herman E.K."/>
            <person name="Klute M.J."/>
            <person name="Nakayama T."/>
            <person name="Obornik M."/>
            <person name="Reyes-Prieto A."/>
            <person name="Armbrust E.V."/>
            <person name="Aves S.J."/>
            <person name="Beiko R.G."/>
            <person name="Coutinho P."/>
            <person name="Dacks J.B."/>
            <person name="Durnford D.G."/>
            <person name="Fast N.M."/>
            <person name="Green B.R."/>
            <person name="Grisdale C."/>
            <person name="Hempe F."/>
            <person name="Henrissat B."/>
            <person name="Hoppner M.P."/>
            <person name="Ishida K.-I."/>
            <person name="Kim E."/>
            <person name="Koreny L."/>
            <person name="Kroth P.G."/>
            <person name="Liu Y."/>
            <person name="Malik S.-B."/>
            <person name="Maier U.G."/>
            <person name="McRose D."/>
            <person name="Mock T."/>
            <person name="Neilson J.A."/>
            <person name="Onodera N.T."/>
            <person name="Poole A.M."/>
            <person name="Pritham E.J."/>
            <person name="Richards T.A."/>
            <person name="Rocap G."/>
            <person name="Roy S.W."/>
            <person name="Sarai C."/>
            <person name="Schaack S."/>
            <person name="Shirato S."/>
            <person name="Slamovits C.H."/>
            <person name="Spencer D.F."/>
            <person name="Suzuki S."/>
            <person name="Worden A.Z."/>
            <person name="Zauner S."/>
            <person name="Barry K."/>
            <person name="Bell C."/>
            <person name="Bharti A.K."/>
            <person name="Crow J.A."/>
            <person name="Grimwood J."/>
            <person name="Kramer R."/>
            <person name="Lindquist E."/>
            <person name="Lucas S."/>
            <person name="Salamov A."/>
            <person name="McFadden G.I."/>
            <person name="Lane C.E."/>
            <person name="Keeling P.J."/>
            <person name="Gray M.W."/>
            <person name="Grigoriev I.V."/>
            <person name="Archibald J.M."/>
        </authorList>
    </citation>
    <scope>NUCLEOTIDE SEQUENCE</scope>
    <source>
        <strain evidence="5">CCMP2712</strain>
    </source>
</reference>
<feature type="coiled-coil region" evidence="1">
    <location>
        <begin position="60"/>
        <end position="87"/>
    </location>
</feature>
<proteinExistence type="predicted"/>
<name>L1K1R4_GUITC</name>
<gene>
    <name evidence="3" type="ORF">GUITHDRAFT_99872</name>
</gene>
<dbReference type="PaxDb" id="55529-EKX54390"/>
<evidence type="ECO:0000256" key="1">
    <source>
        <dbReference type="SAM" id="Coils"/>
    </source>
</evidence>
<feature type="transmembrane region" description="Helical" evidence="2">
    <location>
        <begin position="126"/>
        <end position="150"/>
    </location>
</feature>
<evidence type="ECO:0000313" key="4">
    <source>
        <dbReference type="EnsemblProtists" id="EKX54390"/>
    </source>
</evidence>
<dbReference type="RefSeq" id="XP_005841370.1">
    <property type="nucleotide sequence ID" value="XM_005841313.1"/>
</dbReference>
<dbReference type="EnsemblProtists" id="EKX54390">
    <property type="protein sequence ID" value="EKX54390"/>
    <property type="gene ID" value="GUITHDRAFT_99872"/>
</dbReference>
<dbReference type="AlphaFoldDB" id="L1K1R4"/>
<keyword evidence="5" id="KW-1185">Reference proteome</keyword>
<sequence>MSLMYRDYLEDSEVEHEQYAPPHRVMKGAHGVAGMADFSSSLSEGHLVGAASDLLQESEERALEEKNQALEKKVNVLRMEIDSVKGKLERAAHLRNTCRRIQGVECRLVSEAERRQKSKCNGKGKVLLSLTALISMFAGCVVAFVGIIILNDPEAICRPEYQSPKICLRGKYFDEMHPPLGKEGYVKANESSSIVFGEASLHVCSRGTSEQSFLRRDDCDGCLCPLGSLWMHFKDERFFGNGDYCVPEKQWKDCISRWSCCAHKPNYCWDFIFDGARQDPKKDDYCVVVDSCSQHMACYAILQRFRRWELVAEYPAAKARTEVAEKFVVGVSEEEIRAVNGTLNVDLSMRGWGFPSSVLHLLKVAESSCPEEWKGLNVITSTRSLAAGQKHRTWQMVSEYKVIAKAMSGKEYLIANWKQRERKTFFDSF</sequence>
<dbReference type="GeneID" id="17311136"/>
<protein>
    <submittedName>
        <fullName evidence="3 4">Uncharacterized protein</fullName>
    </submittedName>
</protein>
<evidence type="ECO:0000313" key="3">
    <source>
        <dbReference type="EMBL" id="EKX54390.1"/>
    </source>
</evidence>
<dbReference type="OrthoDB" id="10517711at2759"/>
<organism evidence="3">
    <name type="scientific">Guillardia theta (strain CCMP2712)</name>
    <name type="common">Cryptophyte</name>
    <dbReference type="NCBI Taxonomy" id="905079"/>
    <lineage>
        <taxon>Eukaryota</taxon>
        <taxon>Cryptophyceae</taxon>
        <taxon>Pyrenomonadales</taxon>
        <taxon>Geminigeraceae</taxon>
        <taxon>Guillardia</taxon>
    </lineage>
</organism>